<gene>
    <name evidence="1" type="ORF">BSV1_R10</name>
</gene>
<organism evidence="1 2">
    <name type="scientific">Borreliella finlandensis</name>
    <dbReference type="NCBI Taxonomy" id="498741"/>
    <lineage>
        <taxon>Bacteria</taxon>
        <taxon>Pseudomonadati</taxon>
        <taxon>Spirochaetota</taxon>
        <taxon>Spirochaetia</taxon>
        <taxon>Spirochaetales</taxon>
        <taxon>Borreliaceae</taxon>
        <taxon>Borreliella</taxon>
    </lineage>
</organism>
<dbReference type="AlphaFoldDB" id="A0A806C794"/>
<proteinExistence type="predicted"/>
<protein>
    <submittedName>
        <fullName evidence="1">Uncharacterized protein</fullName>
    </submittedName>
</protein>
<reference evidence="1 2" key="1">
    <citation type="journal article" date="2011" name="J. Bacteriol.">
        <title>Whole genome sequence of an unusual Borrelia burgdorferi sensu lato isolate.</title>
        <authorList>
            <person name="Casjens S.R."/>
            <person name="Fraser-Liggett C.M."/>
            <person name="Mongodin E.F."/>
            <person name="Qiu W.G."/>
            <person name="Dunn J.J."/>
            <person name="Luft B.J."/>
            <person name="Schutzer S.E."/>
        </authorList>
    </citation>
    <scope>NUCLEOTIDE SEQUENCE [LARGE SCALE GENOMIC DNA]</scope>
    <source>
        <strain evidence="1 2">SV1</strain>
    </source>
</reference>
<sequence>MPNFSKDTEIHKFILTETEYAQKLLNELKSPNSNFISVDAKKI</sequence>
<accession>A0A806C794</accession>
<geneLocation type="plasmid" evidence="1 2">
    <name>SV1_cp32-4</name>
</geneLocation>
<keyword evidence="2" id="KW-1185">Reference proteome</keyword>
<keyword evidence="1" id="KW-0614">Plasmid</keyword>
<dbReference type="Pfam" id="PF05246">
    <property type="entry name" value="DUF735"/>
    <property type="match status" value="1"/>
</dbReference>
<dbReference type="InterPro" id="IPR007910">
    <property type="entry name" value="DUF735"/>
</dbReference>
<name>A0A806C794_9SPIR</name>
<evidence type="ECO:0000313" key="2">
    <source>
        <dbReference type="Proteomes" id="UP000006166"/>
    </source>
</evidence>
<dbReference type="Proteomes" id="UP000006166">
    <property type="component" value="Plasmid SV1_cp32-4"/>
</dbReference>
<evidence type="ECO:0000313" key="1">
    <source>
        <dbReference type="EMBL" id="ACN93405.1"/>
    </source>
</evidence>
<dbReference type="EMBL" id="CP001520">
    <property type="protein sequence ID" value="ACN93405.1"/>
    <property type="molecule type" value="Genomic_DNA"/>
</dbReference>